<evidence type="ECO:0000313" key="1">
    <source>
        <dbReference type="EMBL" id="CAN75878.1"/>
    </source>
</evidence>
<gene>
    <name evidence="1" type="ORF">VITISV_024451</name>
</gene>
<organism evidence="1">
    <name type="scientific">Vitis vinifera</name>
    <name type="common">Grape</name>
    <dbReference type="NCBI Taxonomy" id="29760"/>
    <lineage>
        <taxon>Eukaryota</taxon>
        <taxon>Viridiplantae</taxon>
        <taxon>Streptophyta</taxon>
        <taxon>Embryophyta</taxon>
        <taxon>Tracheophyta</taxon>
        <taxon>Spermatophyta</taxon>
        <taxon>Magnoliopsida</taxon>
        <taxon>eudicotyledons</taxon>
        <taxon>Gunneridae</taxon>
        <taxon>Pentapetalae</taxon>
        <taxon>rosids</taxon>
        <taxon>Vitales</taxon>
        <taxon>Vitaceae</taxon>
        <taxon>Viteae</taxon>
        <taxon>Vitis</taxon>
    </lineage>
</organism>
<accession>A5AP93</accession>
<sequence length="300" mass="34736">MTMENHVSLPFLVIPVTKCSLFCTNQVDHLLKAIPDDICSIGTSVMAVVFVDLTAIILFDEEGRLSRCVCLYRYSFLGPDFKDQIFSNAQFPRRLRGSREECGGVLIIMNFILDGLLTSKIKFQRKHNPMSLFVICKSEGLQLSALNSKSRDRWIYFYKLLTIQGLFLIPGKFILRENLTMNRAELAQIVEMSILCDSILFDECQWYQAWMTLTFLGQVTIRLKYLHTILKTKFSNVVEFKELNITDWQISNYELQIGWTVDKEKKEYCFCAVAIYTDNVLAEEISSLMWKTEQNACRQA</sequence>
<dbReference type="ExpressionAtlas" id="A5AP93">
    <property type="expression patterns" value="baseline and differential"/>
</dbReference>
<proteinExistence type="predicted"/>
<reference evidence="1" key="1">
    <citation type="journal article" date="2007" name="PLoS ONE">
        <title>The first genome sequence of an elite grapevine cultivar (Pinot noir Vitis vinifera L.): coping with a highly heterozygous genome.</title>
        <authorList>
            <person name="Velasco R."/>
            <person name="Zharkikh A."/>
            <person name="Troggio M."/>
            <person name="Cartwright D.A."/>
            <person name="Cestaro A."/>
            <person name="Pruss D."/>
            <person name="Pindo M."/>
            <person name="FitzGerald L.M."/>
            <person name="Vezzulli S."/>
            <person name="Reid J."/>
            <person name="Malacarne G."/>
            <person name="Iliev D."/>
            <person name="Coppola G."/>
            <person name="Wardell B."/>
            <person name="Micheletti D."/>
            <person name="Macalma T."/>
            <person name="Facci M."/>
            <person name="Mitchell J.T."/>
            <person name="Perazzolli M."/>
            <person name="Eldredge G."/>
            <person name="Gatto P."/>
            <person name="Oyzerski R."/>
            <person name="Moretto M."/>
            <person name="Gutin N."/>
            <person name="Stefanini M."/>
            <person name="Chen Y."/>
            <person name="Segala C."/>
            <person name="Davenport C."/>
            <person name="Dematte L."/>
            <person name="Mraz A."/>
            <person name="Battilana J."/>
            <person name="Stormo K."/>
            <person name="Costa F."/>
            <person name="Tao Q."/>
            <person name="Si-Ammour A."/>
            <person name="Harkins T."/>
            <person name="Lackey A."/>
            <person name="Perbost C."/>
            <person name="Taillon B."/>
            <person name="Stella A."/>
            <person name="Solovyev V."/>
            <person name="Fawcett J.A."/>
            <person name="Sterck L."/>
            <person name="Vandepoele K."/>
            <person name="Grando S.M."/>
            <person name="Toppo S."/>
            <person name="Moser C."/>
            <person name="Lanchbury J."/>
            <person name="Bogden R."/>
            <person name="Skolnick M."/>
            <person name="Sgaramella V."/>
            <person name="Bhatnagar S.K."/>
            <person name="Fontana P."/>
            <person name="Gutin A."/>
            <person name="Van de Peer Y."/>
            <person name="Salamini F."/>
            <person name="Viola R."/>
        </authorList>
    </citation>
    <scope>NUCLEOTIDE SEQUENCE</scope>
</reference>
<dbReference type="EMBL" id="AM431318">
    <property type="protein sequence ID" value="CAN75878.1"/>
    <property type="molecule type" value="Genomic_DNA"/>
</dbReference>
<name>A5AP93_VITVI</name>
<dbReference type="AlphaFoldDB" id="A5AP93"/>
<protein>
    <submittedName>
        <fullName evidence="1">Uncharacterized protein</fullName>
    </submittedName>
</protein>